<name>A0A7Z2GDG3_9BURK</name>
<proteinExistence type="predicted"/>
<dbReference type="SUPFAM" id="SSF52402">
    <property type="entry name" value="Adenine nucleotide alpha hydrolases-like"/>
    <property type="match status" value="1"/>
</dbReference>
<evidence type="ECO:0000313" key="3">
    <source>
        <dbReference type="Proteomes" id="UP000434209"/>
    </source>
</evidence>
<reference evidence="2 3" key="1">
    <citation type="submission" date="2019-12" db="EMBL/GenBank/DDBJ databases">
        <title>Paraburkholderia acidiphila 7Q-K02 sp. nov and Paraburkholderia acidisoli DHF22 sp. nov., two strains isolated from forest soil.</title>
        <authorList>
            <person name="Gao Z."/>
            <person name="Qiu L."/>
        </authorList>
    </citation>
    <scope>NUCLEOTIDE SEQUENCE [LARGE SCALE GENOMIC DNA]</scope>
    <source>
        <strain evidence="2 3">7Q-K02</strain>
    </source>
</reference>
<dbReference type="KEGG" id="pacp:FAZ97_32445"/>
<evidence type="ECO:0000313" key="2">
    <source>
        <dbReference type="EMBL" id="QGZ59686.1"/>
    </source>
</evidence>
<accession>A0A7Z2GDG3</accession>
<dbReference type="OrthoDB" id="9129243at2"/>
<dbReference type="EMBL" id="CP046912">
    <property type="protein sequence ID" value="QGZ59686.1"/>
    <property type="molecule type" value="Genomic_DNA"/>
</dbReference>
<protein>
    <recommendedName>
        <fullName evidence="1">UspA domain-containing protein</fullName>
    </recommendedName>
</protein>
<dbReference type="CDD" id="cd00293">
    <property type="entry name" value="USP-like"/>
    <property type="match status" value="1"/>
</dbReference>
<dbReference type="Gene3D" id="3.40.50.620">
    <property type="entry name" value="HUPs"/>
    <property type="match status" value="1"/>
</dbReference>
<keyword evidence="3" id="KW-1185">Reference proteome</keyword>
<feature type="domain" description="UspA" evidence="1">
    <location>
        <begin position="1"/>
        <end position="144"/>
    </location>
</feature>
<evidence type="ECO:0000259" key="1">
    <source>
        <dbReference type="Pfam" id="PF00582"/>
    </source>
</evidence>
<dbReference type="RefSeq" id="WP_158762864.1">
    <property type="nucleotide sequence ID" value="NZ_CP046912.1"/>
</dbReference>
<sequence>MSRTIVVAISQNSTDAFLASALDTARRCDAHILAVHIVDLTPCLTGMGEHLDYGMIAGAMEESGRETLARAMRILEGNQRGAQARMLTSPLSGSTIGRQIAAVCDAAGAERVLLGVRKPGWWRFMNEDVAATVQRQTSTSVQIVVNTRCAPGLHRALQSHRHQRSGWVR</sequence>
<gene>
    <name evidence="2" type="ORF">FAZ97_32445</name>
</gene>
<dbReference type="Pfam" id="PF00582">
    <property type="entry name" value="Usp"/>
    <property type="match status" value="1"/>
</dbReference>
<dbReference type="AlphaFoldDB" id="A0A7Z2GDG3"/>
<dbReference type="InterPro" id="IPR006016">
    <property type="entry name" value="UspA"/>
</dbReference>
<dbReference type="InterPro" id="IPR014729">
    <property type="entry name" value="Rossmann-like_a/b/a_fold"/>
</dbReference>
<dbReference type="Proteomes" id="UP000434209">
    <property type="component" value="Chromosome 4"/>
</dbReference>
<organism evidence="2 3">
    <name type="scientific">Paraburkholderia acidiphila</name>
    <dbReference type="NCBI Taxonomy" id="2571747"/>
    <lineage>
        <taxon>Bacteria</taxon>
        <taxon>Pseudomonadati</taxon>
        <taxon>Pseudomonadota</taxon>
        <taxon>Betaproteobacteria</taxon>
        <taxon>Burkholderiales</taxon>
        <taxon>Burkholderiaceae</taxon>
        <taxon>Paraburkholderia</taxon>
    </lineage>
</organism>